<gene>
    <name evidence="1" type="ORF">K9W45_06600</name>
</gene>
<name>A0A9Y1FI95_9ARCH</name>
<sequence length="257" mass="30743">MIDVTTSSDKSKLEFSNLFFATIEQRISDLSSFDSLQKKRSERMIIELSLFFNKFFSKEIVQKTALELILKLERFFENEVKLQRLTKVRVAQYYLILFDTNLSHLGEKITPIHLELLKKNKIIPKKSKICSYLEIKKKQKELERKKLIRKVNNVKFSELIKKRVNSILQECETDEIFKNKFANKIKERTNVLLSKGIKPHIDANQAAIVIILSICRDLKVDRKISKRIMENYCEKYDLDKKKIRRQYYQFNRRIIRE</sequence>
<dbReference type="EMBL" id="CP084166">
    <property type="protein sequence ID" value="UJG39537.1"/>
    <property type="molecule type" value="Genomic_DNA"/>
</dbReference>
<proteinExistence type="predicted"/>
<evidence type="ECO:0000313" key="1">
    <source>
        <dbReference type="EMBL" id="UJG39537.1"/>
    </source>
</evidence>
<accession>A0A9Y1FI95</accession>
<dbReference type="AlphaFoldDB" id="A0A9Y1FI95"/>
<protein>
    <submittedName>
        <fullName evidence="1">Uncharacterized protein</fullName>
    </submittedName>
</protein>
<dbReference type="Proteomes" id="UP001201020">
    <property type="component" value="Chromosome"/>
</dbReference>
<organism evidence="1">
    <name type="scientific">Candidatus Heimdallarchaeum aukensis</name>
    <dbReference type="NCBI Taxonomy" id="2876573"/>
    <lineage>
        <taxon>Archaea</taxon>
        <taxon>Promethearchaeati</taxon>
        <taxon>Candidatus Heimdallarchaeota</taxon>
        <taxon>Candidatus Heimdallarchaeia (ex Rinke et al. 2021) (nom. nud.)</taxon>
        <taxon>Candidatus Heimdallarchaeales</taxon>
        <taxon>Candidatus Heimdallarchaeaceae</taxon>
        <taxon>Candidatus Heimdallarchaeum</taxon>
    </lineage>
</organism>
<reference evidence="1" key="1">
    <citation type="journal article" date="2022" name="Nat. Microbiol.">
        <title>Unique mobile elements and scalable gene flow at the prokaryote-eukaryote boundary revealed by circularized Asgard archaea genomes.</title>
        <authorList>
            <person name="Wu F."/>
            <person name="Speth D.R."/>
            <person name="Philosof A."/>
            <person name="Cremiere A."/>
            <person name="Narayanan A."/>
            <person name="Barco R.A."/>
            <person name="Connon S.A."/>
            <person name="Amend J.P."/>
            <person name="Antoshechkin I.A."/>
            <person name="Orphan V.J."/>
        </authorList>
    </citation>
    <scope>NUCLEOTIDE SEQUENCE</scope>
    <source>
        <strain evidence="1">PM71</strain>
    </source>
</reference>